<reference evidence="2 3" key="1">
    <citation type="submission" date="2017-03" db="EMBL/GenBank/DDBJ databases">
        <title>Genomes of endolithic fungi from Antarctica.</title>
        <authorList>
            <person name="Coleine C."/>
            <person name="Masonjones S."/>
            <person name="Stajich J.E."/>
        </authorList>
    </citation>
    <scope>NUCLEOTIDE SEQUENCE [LARGE SCALE GENOMIC DNA]</scope>
    <source>
        <strain evidence="2 3">CCFEE 6315</strain>
    </source>
</reference>
<feature type="region of interest" description="Disordered" evidence="1">
    <location>
        <begin position="1"/>
        <end position="29"/>
    </location>
</feature>
<accession>A0A4U0UI33</accession>
<dbReference type="Proteomes" id="UP000308549">
    <property type="component" value="Unassembled WGS sequence"/>
</dbReference>
<sequence length="112" mass="12756">MTSHNRGEGHRESTTRDAEHFQKAEHAKVKIEPPEVRLATYYIEEEDDTEAKADADDGLLPQSMRYAVTPLELVFDHILRFLTPSEATPSRWLKIAQGMGWADLKRDPPVVV</sequence>
<dbReference type="AlphaFoldDB" id="A0A4U0UI33"/>
<gene>
    <name evidence="2" type="ORF">B0A50_00235</name>
</gene>
<comment type="caution">
    <text evidence="2">The sequence shown here is derived from an EMBL/GenBank/DDBJ whole genome shotgun (WGS) entry which is preliminary data.</text>
</comment>
<proteinExistence type="predicted"/>
<name>A0A4U0UI33_9PEZI</name>
<organism evidence="2 3">
    <name type="scientific">Salinomyces thailandicus</name>
    <dbReference type="NCBI Taxonomy" id="706561"/>
    <lineage>
        <taxon>Eukaryota</taxon>
        <taxon>Fungi</taxon>
        <taxon>Dikarya</taxon>
        <taxon>Ascomycota</taxon>
        <taxon>Pezizomycotina</taxon>
        <taxon>Dothideomycetes</taxon>
        <taxon>Dothideomycetidae</taxon>
        <taxon>Mycosphaerellales</taxon>
        <taxon>Teratosphaeriaceae</taxon>
        <taxon>Salinomyces</taxon>
    </lineage>
</organism>
<evidence type="ECO:0000256" key="1">
    <source>
        <dbReference type="SAM" id="MobiDB-lite"/>
    </source>
</evidence>
<dbReference type="EMBL" id="NAJL01000001">
    <property type="protein sequence ID" value="TKA34255.1"/>
    <property type="molecule type" value="Genomic_DNA"/>
</dbReference>
<protein>
    <submittedName>
        <fullName evidence="2">Uncharacterized protein</fullName>
    </submittedName>
</protein>
<keyword evidence="3" id="KW-1185">Reference proteome</keyword>
<evidence type="ECO:0000313" key="3">
    <source>
        <dbReference type="Proteomes" id="UP000308549"/>
    </source>
</evidence>
<evidence type="ECO:0000313" key="2">
    <source>
        <dbReference type="EMBL" id="TKA34255.1"/>
    </source>
</evidence>